<dbReference type="InterPro" id="IPR050471">
    <property type="entry name" value="AB_hydrolase"/>
</dbReference>
<feature type="domain" description="AB hydrolase-1" evidence="1">
    <location>
        <begin position="36"/>
        <end position="264"/>
    </location>
</feature>
<dbReference type="InterPro" id="IPR000073">
    <property type="entry name" value="AB_hydrolase_1"/>
</dbReference>
<evidence type="ECO:0000259" key="1">
    <source>
        <dbReference type="Pfam" id="PF00561"/>
    </source>
</evidence>
<sequence length="389" mass="43184">MAMTETSPSRIRLSHHVVELDDGRRIGLSVGGRGVPLFFMHGLLLSRRAYLRMLSRIAGMGFLVVAVDAAGHGDTGRLPGDACTFTDRADSVLRTLDALGIGQALFVGHSMGGRMTIQLAARAPERVLAAVLFDPAAGARFDTTIPKLVRSPTKALGAAYTAVRDTLGDPTQLSPGEQLGYFRVLAAVAVPNLRYPLGAVRTIKAITESGDYTPMLHTMRDEGMPTMVVHAEKDLIVPFPHARDIAEESDATLYMVPDAYHSWMIANPRQGADAFRQLLDGELREVLRNAADTMGIADLDDHEAWERELLDPDALVLEFIHGHDRIEIGPEELDHVDLELVRRTERSQERMSWARRTYRRWAAKHLHRARSLIRQNTRIEPEHGELHHG</sequence>
<dbReference type="GO" id="GO:0003824">
    <property type="term" value="F:catalytic activity"/>
    <property type="evidence" value="ECO:0007669"/>
    <property type="project" value="UniProtKB-ARBA"/>
</dbReference>
<dbReference type="AlphaFoldDB" id="A0A1X2KK63"/>
<dbReference type="PANTHER" id="PTHR43433">
    <property type="entry name" value="HYDROLASE, ALPHA/BETA FOLD FAMILY PROTEIN"/>
    <property type="match status" value="1"/>
</dbReference>
<dbReference type="OrthoDB" id="5431692at2"/>
<dbReference type="Proteomes" id="UP000242320">
    <property type="component" value="Unassembled WGS sequence"/>
</dbReference>
<dbReference type="SUPFAM" id="SSF53474">
    <property type="entry name" value="alpha/beta-Hydrolases"/>
    <property type="match status" value="1"/>
</dbReference>
<keyword evidence="3" id="KW-1185">Reference proteome</keyword>
<comment type="caution">
    <text evidence="2">The sequence shown here is derived from an EMBL/GenBank/DDBJ whole genome shotgun (WGS) entry which is preliminary data.</text>
</comment>
<name>A0A1X2KK63_9MYCO</name>
<dbReference type="Gene3D" id="3.40.50.1820">
    <property type="entry name" value="alpha/beta hydrolase"/>
    <property type="match status" value="1"/>
</dbReference>
<dbReference type="PRINTS" id="PR00111">
    <property type="entry name" value="ABHYDROLASE"/>
</dbReference>
<dbReference type="PANTHER" id="PTHR43433:SF5">
    <property type="entry name" value="AB HYDROLASE-1 DOMAIN-CONTAINING PROTEIN"/>
    <property type="match status" value="1"/>
</dbReference>
<protein>
    <recommendedName>
        <fullName evidence="1">AB hydrolase-1 domain-containing protein</fullName>
    </recommendedName>
</protein>
<dbReference type="InterPro" id="IPR029058">
    <property type="entry name" value="AB_hydrolase_fold"/>
</dbReference>
<organism evidence="2 3">
    <name type="scientific">Mycolicibacterium vulneris</name>
    <dbReference type="NCBI Taxonomy" id="547163"/>
    <lineage>
        <taxon>Bacteria</taxon>
        <taxon>Bacillati</taxon>
        <taxon>Actinomycetota</taxon>
        <taxon>Actinomycetes</taxon>
        <taxon>Mycobacteriales</taxon>
        <taxon>Mycobacteriaceae</taxon>
        <taxon>Mycolicibacterium</taxon>
    </lineage>
</organism>
<accession>A0A1X2KK63</accession>
<proteinExistence type="predicted"/>
<dbReference type="Pfam" id="PF00561">
    <property type="entry name" value="Abhydrolase_1"/>
    <property type="match status" value="1"/>
</dbReference>
<reference evidence="2 3" key="1">
    <citation type="submission" date="2017-04" db="EMBL/GenBank/DDBJ databases">
        <title>The new phylogeny of genus Mycobacterium.</title>
        <authorList>
            <person name="Tortoli E."/>
            <person name="Trovato A."/>
            <person name="Cirillo D.M."/>
        </authorList>
    </citation>
    <scope>NUCLEOTIDE SEQUENCE [LARGE SCALE GENOMIC DNA]</scope>
    <source>
        <strain evidence="2 3">DSM 45247</strain>
    </source>
</reference>
<dbReference type="EMBL" id="NCXM01000043">
    <property type="protein sequence ID" value="OSC22015.1"/>
    <property type="molecule type" value="Genomic_DNA"/>
</dbReference>
<gene>
    <name evidence="2" type="ORF">B8W69_27150</name>
</gene>
<evidence type="ECO:0000313" key="3">
    <source>
        <dbReference type="Proteomes" id="UP000242320"/>
    </source>
</evidence>
<evidence type="ECO:0000313" key="2">
    <source>
        <dbReference type="EMBL" id="OSC22015.1"/>
    </source>
</evidence>